<keyword evidence="4" id="KW-1003">Cell membrane</keyword>
<dbReference type="PANTHER" id="PTHR30529">
    <property type="entry name" value="CYTOCHROME B561"/>
    <property type="match status" value="1"/>
</dbReference>
<keyword evidence="7" id="KW-0479">Metal-binding</keyword>
<comment type="similarity">
    <text evidence="12">Belongs to the cytochrome b561 family.</text>
</comment>
<evidence type="ECO:0000256" key="1">
    <source>
        <dbReference type="ARBA" id="ARBA00001970"/>
    </source>
</evidence>
<feature type="transmembrane region" description="Helical" evidence="13">
    <location>
        <begin position="16"/>
        <end position="33"/>
    </location>
</feature>
<name>A0AAT9G9R4_9RICK</name>
<dbReference type="EMBL" id="AP029170">
    <property type="protein sequence ID" value="BFD46517.1"/>
    <property type="molecule type" value="Genomic_DNA"/>
</dbReference>
<keyword evidence="8" id="KW-0249">Electron transport</keyword>
<dbReference type="SUPFAM" id="SSF81342">
    <property type="entry name" value="Transmembrane di-heme cytochromes"/>
    <property type="match status" value="1"/>
</dbReference>
<dbReference type="InterPro" id="IPR016174">
    <property type="entry name" value="Di-haem_cyt_TM"/>
</dbReference>
<evidence type="ECO:0000256" key="8">
    <source>
        <dbReference type="ARBA" id="ARBA00022982"/>
    </source>
</evidence>
<comment type="subcellular location">
    <subcellularLocation>
        <location evidence="2">Cell membrane</location>
        <topology evidence="2">Multi-pass membrane protein</topology>
    </subcellularLocation>
</comment>
<keyword evidence="11 13" id="KW-0472">Membrane</keyword>
<organism evidence="15">
    <name type="scientific">Candidatus Tisiphia endosymbiont of Sergentomyia squamirostris</name>
    <dbReference type="NCBI Taxonomy" id="3113639"/>
    <lineage>
        <taxon>Bacteria</taxon>
        <taxon>Pseudomonadati</taxon>
        <taxon>Pseudomonadota</taxon>
        <taxon>Alphaproteobacteria</taxon>
        <taxon>Rickettsiales</taxon>
        <taxon>Rickettsiaceae</taxon>
        <taxon>Rickettsieae</taxon>
        <taxon>Candidatus Tisiphia</taxon>
    </lineage>
</organism>
<dbReference type="GO" id="GO:0022904">
    <property type="term" value="P:respiratory electron transport chain"/>
    <property type="evidence" value="ECO:0007669"/>
    <property type="project" value="InterPro"/>
</dbReference>
<feature type="transmembrane region" description="Helical" evidence="13">
    <location>
        <begin position="145"/>
        <end position="166"/>
    </location>
</feature>
<gene>
    <name evidence="15" type="ORF">DMENIID0002_11630</name>
</gene>
<keyword evidence="9 13" id="KW-1133">Transmembrane helix</keyword>
<dbReference type="GO" id="GO:0009055">
    <property type="term" value="F:electron transfer activity"/>
    <property type="evidence" value="ECO:0007669"/>
    <property type="project" value="InterPro"/>
</dbReference>
<evidence type="ECO:0000256" key="5">
    <source>
        <dbReference type="ARBA" id="ARBA00022617"/>
    </source>
</evidence>
<sequence length="183" mass="21250">MTIKNTENSYGLVTKLLHWIVGVMIVSMIIVGFSMQNIEYPVIKQQIYASHKAIGVMVLLLVSIRLLWRLINIRVILPSDLPRWQKNVATLNINILYLLMFIMPISGVLMTILSGRNIDIYGLFTITSFIQNASFAKIFYKMHEFSAFILCVLIALHTLAAFYHHFVRKDDVLKRMWFNNRNN</sequence>
<evidence type="ECO:0000256" key="12">
    <source>
        <dbReference type="ARBA" id="ARBA00037975"/>
    </source>
</evidence>
<reference evidence="15" key="1">
    <citation type="submission" date="2024-01" db="EMBL/GenBank/DDBJ databases">
        <title>Sequencing the genomes of a sandfly, Sergentomyia squamirostris, and its two endosymbionts.</title>
        <authorList>
            <person name="Itokawa K."/>
            <person name="Sanjoba C."/>
        </authorList>
    </citation>
    <scope>NUCLEOTIDE SEQUENCE</scope>
    <source>
        <strain evidence="15">RiSSQ</strain>
    </source>
</reference>
<dbReference type="InterPro" id="IPR011577">
    <property type="entry name" value="Cyt_b561_bac/Ni-Hgenase"/>
</dbReference>
<evidence type="ECO:0000256" key="4">
    <source>
        <dbReference type="ARBA" id="ARBA00022475"/>
    </source>
</evidence>
<keyword evidence="3" id="KW-0813">Transport</keyword>
<evidence type="ECO:0000256" key="3">
    <source>
        <dbReference type="ARBA" id="ARBA00022448"/>
    </source>
</evidence>
<evidence type="ECO:0000256" key="7">
    <source>
        <dbReference type="ARBA" id="ARBA00022723"/>
    </source>
</evidence>
<feature type="domain" description="Cytochrome b561 bacterial/Ni-hydrogenase" evidence="14">
    <location>
        <begin position="10"/>
        <end position="178"/>
    </location>
</feature>
<dbReference type="InterPro" id="IPR052168">
    <property type="entry name" value="Cytochrome_b561_oxidase"/>
</dbReference>
<feature type="transmembrane region" description="Helical" evidence="13">
    <location>
        <begin position="53"/>
        <end position="71"/>
    </location>
</feature>
<evidence type="ECO:0000259" key="14">
    <source>
        <dbReference type="Pfam" id="PF01292"/>
    </source>
</evidence>
<keyword evidence="10" id="KW-0408">Iron</keyword>
<protein>
    <submittedName>
        <fullName evidence="15">Cytochrome b</fullName>
    </submittedName>
</protein>
<dbReference type="Pfam" id="PF01292">
    <property type="entry name" value="Ni_hydr_CYTB"/>
    <property type="match status" value="1"/>
</dbReference>
<evidence type="ECO:0000256" key="9">
    <source>
        <dbReference type="ARBA" id="ARBA00022989"/>
    </source>
</evidence>
<dbReference type="Gene3D" id="1.20.950.20">
    <property type="entry name" value="Transmembrane di-heme cytochromes, Chain C"/>
    <property type="match status" value="1"/>
</dbReference>
<evidence type="ECO:0000256" key="13">
    <source>
        <dbReference type="SAM" id="Phobius"/>
    </source>
</evidence>
<evidence type="ECO:0000256" key="10">
    <source>
        <dbReference type="ARBA" id="ARBA00023004"/>
    </source>
</evidence>
<evidence type="ECO:0000256" key="11">
    <source>
        <dbReference type="ARBA" id="ARBA00023136"/>
    </source>
</evidence>
<evidence type="ECO:0000256" key="2">
    <source>
        <dbReference type="ARBA" id="ARBA00004651"/>
    </source>
</evidence>
<accession>A0AAT9G9R4</accession>
<evidence type="ECO:0000256" key="6">
    <source>
        <dbReference type="ARBA" id="ARBA00022692"/>
    </source>
</evidence>
<feature type="transmembrane region" description="Helical" evidence="13">
    <location>
        <begin position="91"/>
        <end position="113"/>
    </location>
</feature>
<keyword evidence="6 13" id="KW-0812">Transmembrane</keyword>
<dbReference type="GO" id="GO:0005886">
    <property type="term" value="C:plasma membrane"/>
    <property type="evidence" value="ECO:0007669"/>
    <property type="project" value="UniProtKB-SubCell"/>
</dbReference>
<dbReference type="GO" id="GO:0020037">
    <property type="term" value="F:heme binding"/>
    <property type="evidence" value="ECO:0007669"/>
    <property type="project" value="TreeGrafter"/>
</dbReference>
<comment type="cofactor">
    <cofactor evidence="1">
        <name>heme b</name>
        <dbReference type="ChEBI" id="CHEBI:60344"/>
    </cofactor>
</comment>
<evidence type="ECO:0000313" key="15">
    <source>
        <dbReference type="EMBL" id="BFD46517.1"/>
    </source>
</evidence>
<dbReference type="GO" id="GO:0046872">
    <property type="term" value="F:metal ion binding"/>
    <property type="evidence" value="ECO:0007669"/>
    <property type="project" value="UniProtKB-KW"/>
</dbReference>
<dbReference type="AlphaFoldDB" id="A0AAT9G9R4"/>
<dbReference type="PANTHER" id="PTHR30529:SF1">
    <property type="entry name" value="CYTOCHROME B561 HOMOLOG 2"/>
    <property type="match status" value="1"/>
</dbReference>
<keyword evidence="5" id="KW-0349">Heme</keyword>
<proteinExistence type="inferred from homology"/>